<name>A0AAV7HUN6_COTGL</name>
<evidence type="ECO:0000313" key="5">
    <source>
        <dbReference type="Proteomes" id="UP000826195"/>
    </source>
</evidence>
<dbReference type="PANTHER" id="PTHR43115">
    <property type="entry name" value="DEHYDROGENASE/REDUCTASE SDR FAMILY MEMBER 11"/>
    <property type="match status" value="1"/>
</dbReference>
<keyword evidence="5" id="KW-1185">Reference proteome</keyword>
<organism evidence="4 5">
    <name type="scientific">Cotesia glomerata</name>
    <name type="common">Lepidopteran parasitic wasp</name>
    <name type="synonym">Apanteles glomeratus</name>
    <dbReference type="NCBI Taxonomy" id="32391"/>
    <lineage>
        <taxon>Eukaryota</taxon>
        <taxon>Metazoa</taxon>
        <taxon>Ecdysozoa</taxon>
        <taxon>Arthropoda</taxon>
        <taxon>Hexapoda</taxon>
        <taxon>Insecta</taxon>
        <taxon>Pterygota</taxon>
        <taxon>Neoptera</taxon>
        <taxon>Endopterygota</taxon>
        <taxon>Hymenoptera</taxon>
        <taxon>Apocrita</taxon>
        <taxon>Ichneumonoidea</taxon>
        <taxon>Braconidae</taxon>
        <taxon>Microgastrinae</taxon>
        <taxon>Cotesia</taxon>
    </lineage>
</organism>
<evidence type="ECO:0000256" key="1">
    <source>
        <dbReference type="ARBA" id="ARBA00006484"/>
    </source>
</evidence>
<gene>
    <name evidence="4" type="ORF">KQX54_004297</name>
</gene>
<dbReference type="InterPro" id="IPR002347">
    <property type="entry name" value="SDR_fam"/>
</dbReference>
<proteinExistence type="inferred from homology"/>
<dbReference type="InterPro" id="IPR036291">
    <property type="entry name" value="NAD(P)-bd_dom_sf"/>
</dbReference>
<comment type="similarity">
    <text evidence="1 3">Belongs to the short-chain dehydrogenases/reductases (SDR) family.</text>
</comment>
<comment type="caution">
    <text evidence="4">The sequence shown here is derived from an EMBL/GenBank/DDBJ whole genome shotgun (WGS) entry which is preliminary data.</text>
</comment>
<dbReference type="GO" id="GO:0016616">
    <property type="term" value="F:oxidoreductase activity, acting on the CH-OH group of donors, NAD or NADP as acceptor"/>
    <property type="evidence" value="ECO:0007669"/>
    <property type="project" value="UniProtKB-ARBA"/>
</dbReference>
<dbReference type="PANTHER" id="PTHR43115:SF4">
    <property type="entry name" value="DEHYDROGENASE_REDUCTASE SDR FAMILY MEMBER 11"/>
    <property type="match status" value="1"/>
</dbReference>
<protein>
    <recommendedName>
        <fullName evidence="6">Farnesol dehydrogenase-like</fullName>
    </recommendedName>
</protein>
<dbReference type="Gene3D" id="3.40.50.720">
    <property type="entry name" value="NAD(P)-binding Rossmann-like Domain"/>
    <property type="match status" value="1"/>
</dbReference>
<dbReference type="SUPFAM" id="SSF51735">
    <property type="entry name" value="NAD(P)-binding Rossmann-fold domains"/>
    <property type="match status" value="1"/>
</dbReference>
<dbReference type="AlphaFoldDB" id="A0AAV7HUN6"/>
<reference evidence="4 5" key="1">
    <citation type="journal article" date="2021" name="J. Hered.">
        <title>A chromosome-level genome assembly of the parasitoid wasp, Cotesia glomerata (Hymenoptera: Braconidae).</title>
        <authorList>
            <person name="Pinto B.J."/>
            <person name="Weis J.J."/>
            <person name="Gamble T."/>
            <person name="Ode P.J."/>
            <person name="Paul R."/>
            <person name="Zaspel J.M."/>
        </authorList>
    </citation>
    <scope>NUCLEOTIDE SEQUENCE [LARGE SCALE GENOMIC DNA]</scope>
    <source>
        <strain evidence="4">CgM1</strain>
    </source>
</reference>
<dbReference type="Proteomes" id="UP000826195">
    <property type="component" value="Unassembled WGS sequence"/>
</dbReference>
<evidence type="ECO:0008006" key="6">
    <source>
        <dbReference type="Google" id="ProtNLM"/>
    </source>
</evidence>
<keyword evidence="2" id="KW-0560">Oxidoreductase</keyword>
<dbReference type="PRINTS" id="PR00080">
    <property type="entry name" value="SDRFAMILY"/>
</dbReference>
<dbReference type="FunFam" id="3.40.50.720:FF:000047">
    <property type="entry name" value="NADP-dependent L-serine/L-allo-threonine dehydrogenase"/>
    <property type="match status" value="1"/>
</dbReference>
<dbReference type="EMBL" id="JAHXZJ010001864">
    <property type="protein sequence ID" value="KAH0548914.1"/>
    <property type="molecule type" value="Genomic_DNA"/>
</dbReference>
<dbReference type="Pfam" id="PF00106">
    <property type="entry name" value="adh_short"/>
    <property type="match status" value="1"/>
</dbReference>
<evidence type="ECO:0000256" key="3">
    <source>
        <dbReference type="RuleBase" id="RU000363"/>
    </source>
</evidence>
<accession>A0AAV7HUN6</accession>
<evidence type="ECO:0000256" key="2">
    <source>
        <dbReference type="ARBA" id="ARBA00023002"/>
    </source>
</evidence>
<sequence length="247" mass="27309">MERWAGKVAIVTGGSAGIGEAIVRSLLSYGLNVLAISNRQDQLENLFNDLKDFKNNLHYKYCDIQNEKDILNVFEYVKDKLGGVDILVNNAGIIRESTFANVKTEELCSILNVNVLAPAIFIREALKILREQKNDAHIININSKWGIDGAIAFPVNIYPASKYALRGITDTLKEELIWAKDDAIRVTSIYPGLVATKITGDSVVFNKLLRKLTQIEPKDVADCVVFALSAPLHVQLETILVSAAPKN</sequence>
<evidence type="ECO:0000313" key="4">
    <source>
        <dbReference type="EMBL" id="KAH0548914.1"/>
    </source>
</evidence>
<dbReference type="PRINTS" id="PR00081">
    <property type="entry name" value="GDHRDH"/>
</dbReference>